<name>W6S0T7_9HYPH</name>
<comment type="cofactor">
    <cofactor evidence="1">
        <name>pyridoxal 5'-phosphate</name>
        <dbReference type="ChEBI" id="CHEBI:597326"/>
    </cofactor>
</comment>
<dbReference type="InterPro" id="IPR001926">
    <property type="entry name" value="TrpB-like_PALP"/>
</dbReference>
<reference evidence="4" key="1">
    <citation type="submission" date="2013-11" db="EMBL/GenBank/DDBJ databases">
        <title>Draft genome sequence of the broad-host-range Rhizobium sp. LPU83 strain, a member of the low-genetic diversity Oregon-like Rhizobium sp. group.</title>
        <authorList>
            <person name="Wibberg D."/>
            <person name="Puehler A."/>
            <person name="Schlueter A."/>
        </authorList>
    </citation>
    <scope>NUCLEOTIDE SEQUENCE [LARGE SCALE GENOMIC DNA]</scope>
    <source>
        <strain evidence="4">LPU83</strain>
        <plasmid evidence="4">pLPU83b</plasmid>
    </source>
</reference>
<dbReference type="Gene3D" id="3.40.50.1100">
    <property type="match status" value="1"/>
</dbReference>
<dbReference type="Pfam" id="PF00291">
    <property type="entry name" value="PALP"/>
    <property type="match status" value="1"/>
</dbReference>
<evidence type="ECO:0000256" key="1">
    <source>
        <dbReference type="ARBA" id="ARBA00001933"/>
    </source>
</evidence>
<evidence type="ECO:0000259" key="3">
    <source>
        <dbReference type="Pfam" id="PF00291"/>
    </source>
</evidence>
<accession>W6S0T7</accession>
<organism evidence="4 5">
    <name type="scientific">Rhizobium favelukesii</name>
    <dbReference type="NCBI Taxonomy" id="348824"/>
    <lineage>
        <taxon>Bacteria</taxon>
        <taxon>Pseudomonadati</taxon>
        <taxon>Pseudomonadota</taxon>
        <taxon>Alphaproteobacteria</taxon>
        <taxon>Hyphomicrobiales</taxon>
        <taxon>Rhizobiaceae</taxon>
        <taxon>Rhizobium/Agrobacterium group</taxon>
        <taxon>Rhizobium</taxon>
    </lineage>
</organism>
<dbReference type="Proteomes" id="UP000019443">
    <property type="component" value="Unassembled WGS sequence"/>
</dbReference>
<dbReference type="SUPFAM" id="SSF53686">
    <property type="entry name" value="Tryptophan synthase beta subunit-like PLP-dependent enzymes"/>
    <property type="match status" value="1"/>
</dbReference>
<sequence length="135" mass="14229">MYLPCGVGGAPGGISYGLKLIFGPHVYCFFAEPTDSPCMLVRMLSGPGKAVSVYDIALTNRTELDGLAVGAASMFVAPLLSDRLAGTYTIGDAEAFDWLRRLHSTCGIDVEPSAATALAGPSRLDHRIGRNLGIR</sequence>
<keyword evidence="5" id="KW-1185">Reference proteome</keyword>
<dbReference type="EMBL" id="CBYB010000006">
    <property type="protein sequence ID" value="CDM60091.1"/>
    <property type="molecule type" value="Genomic_DNA"/>
</dbReference>
<proteinExistence type="predicted"/>
<dbReference type="AlphaFoldDB" id="W6S0T7"/>
<evidence type="ECO:0000313" key="4">
    <source>
        <dbReference type="EMBL" id="CDM60091.1"/>
    </source>
</evidence>
<evidence type="ECO:0000256" key="2">
    <source>
        <dbReference type="ARBA" id="ARBA00022898"/>
    </source>
</evidence>
<keyword evidence="2" id="KW-0663">Pyridoxal phosphate</keyword>
<protein>
    <recommendedName>
        <fullName evidence="3">Tryptophan synthase beta chain-like PALP domain-containing protein</fullName>
    </recommendedName>
</protein>
<dbReference type="InterPro" id="IPR036052">
    <property type="entry name" value="TrpB-like_PALP_sf"/>
</dbReference>
<keyword evidence="4" id="KW-0614">Plasmid</keyword>
<gene>
    <name evidence="4" type="ORF">LPU83_pLPU83b_0092</name>
</gene>
<evidence type="ECO:0000313" key="5">
    <source>
        <dbReference type="Proteomes" id="UP000019443"/>
    </source>
</evidence>
<feature type="domain" description="Tryptophan synthase beta chain-like PALP" evidence="3">
    <location>
        <begin position="2"/>
        <end position="128"/>
    </location>
</feature>
<geneLocation type="plasmid" evidence="4">
    <name>pLPU83b</name>
</geneLocation>
<comment type="caution">
    <text evidence="4">The sequence shown here is derived from an EMBL/GenBank/DDBJ whole genome shotgun (WGS) entry which is preliminary data.</text>
</comment>